<dbReference type="Proteomes" id="UP000250235">
    <property type="component" value="Unassembled WGS sequence"/>
</dbReference>
<name>A0A2Z7DA06_9LAMI</name>
<feature type="compositionally biased region" description="Low complexity" evidence="2">
    <location>
        <begin position="18"/>
        <end position="27"/>
    </location>
</feature>
<evidence type="ECO:0000313" key="4">
    <source>
        <dbReference type="Proteomes" id="UP000250235"/>
    </source>
</evidence>
<feature type="region of interest" description="Disordered" evidence="2">
    <location>
        <begin position="461"/>
        <end position="580"/>
    </location>
</feature>
<feature type="coiled-coil region" evidence="1">
    <location>
        <begin position="53"/>
        <end position="127"/>
    </location>
</feature>
<dbReference type="EMBL" id="KQ989572">
    <property type="protein sequence ID" value="KZV54208.1"/>
    <property type="molecule type" value="Genomic_DNA"/>
</dbReference>
<feature type="compositionally biased region" description="Basic and acidic residues" evidence="2">
    <location>
        <begin position="480"/>
        <end position="520"/>
    </location>
</feature>
<evidence type="ECO:0000256" key="1">
    <source>
        <dbReference type="SAM" id="Coils"/>
    </source>
</evidence>
<sequence length="650" mass="72329">MVVEEKKSSWADTDSEESSSWTSSSSESEYEVQCLMADDTNEVFDFSNLEFTLEDLVTALNDMVQEYKKLSQSFEEVKAEKESCANKAELVSSSEMQAALSKLATENDELKSRSQEMLNENQRLAEIISSWIKSSASLDKLQGAMKPSGDRFSLGYCSNDGNKAETSCTPQLDRTKFQTMKFVRYSAGQPVESQYDEKKVIAGTIVSTVANRKMVVTKDVFAEMFQLPTEGLTPNKKKDMKVEYRLMHDIVVKSLCANAGSFDVVTSEKFDMTVAVSASLMVNWGHIMFQTLIAMVYMPSKQSQGFAVPLSILLEWLVKADLGKSVALHPLKVLNNRSVLTYMKKNQTKKPEKEMVENKKEKVVVKKQKAKVVVVTKKMVAGSQAGPAKSKSGTSSDEDSHPLAKLGIAKKGGAVPKHKLVTAISSWSTPSGSSILSCRMYLDDSPEITWAEVRKVLQATAPDQQAEDSSIGLARKNSQLRRDCVNSQEHQDQEKEHQSQEKEHQSQEKEHKAQADEQPGHKQQPQEEPAQEQEQPDEHQAQDGSSPSSPSNSSSPVHSSASDANNADRQDPSFSGLQMPQANFDAVSELKEVKRVVEPLDSKVDMVRDTQTYMKHDHQQQIASDLDFVKMELVELVNHFKEISDAKKGE</sequence>
<gene>
    <name evidence="3" type="ORF">F511_13841</name>
</gene>
<feature type="region of interest" description="Disordered" evidence="2">
    <location>
        <begin position="1"/>
        <end position="27"/>
    </location>
</feature>
<keyword evidence="4" id="KW-1185">Reference proteome</keyword>
<evidence type="ECO:0000313" key="3">
    <source>
        <dbReference type="EMBL" id="KZV54208.1"/>
    </source>
</evidence>
<evidence type="ECO:0000256" key="2">
    <source>
        <dbReference type="SAM" id="MobiDB-lite"/>
    </source>
</evidence>
<feature type="compositionally biased region" description="Low complexity" evidence="2">
    <location>
        <begin position="542"/>
        <end position="562"/>
    </location>
</feature>
<proteinExistence type="predicted"/>
<reference evidence="3 4" key="1">
    <citation type="journal article" date="2015" name="Proc. Natl. Acad. Sci. U.S.A.">
        <title>The resurrection genome of Boea hygrometrica: A blueprint for survival of dehydration.</title>
        <authorList>
            <person name="Xiao L."/>
            <person name="Yang G."/>
            <person name="Zhang L."/>
            <person name="Yang X."/>
            <person name="Zhao S."/>
            <person name="Ji Z."/>
            <person name="Zhou Q."/>
            <person name="Hu M."/>
            <person name="Wang Y."/>
            <person name="Chen M."/>
            <person name="Xu Y."/>
            <person name="Jin H."/>
            <person name="Xiao X."/>
            <person name="Hu G."/>
            <person name="Bao F."/>
            <person name="Hu Y."/>
            <person name="Wan P."/>
            <person name="Li L."/>
            <person name="Deng X."/>
            <person name="Kuang T."/>
            <person name="Xiang C."/>
            <person name="Zhu J.K."/>
            <person name="Oliver M.J."/>
            <person name="He Y."/>
        </authorList>
    </citation>
    <scope>NUCLEOTIDE SEQUENCE [LARGE SCALE GENOMIC DNA]</scope>
    <source>
        <strain evidence="4">cv. XS01</strain>
    </source>
</reference>
<protein>
    <submittedName>
        <fullName evidence="3">Uncharacterized protein</fullName>
    </submittedName>
</protein>
<dbReference type="AlphaFoldDB" id="A0A2Z7DA06"/>
<keyword evidence="1" id="KW-0175">Coiled coil</keyword>
<accession>A0A2Z7DA06</accession>
<organism evidence="3 4">
    <name type="scientific">Dorcoceras hygrometricum</name>
    <dbReference type="NCBI Taxonomy" id="472368"/>
    <lineage>
        <taxon>Eukaryota</taxon>
        <taxon>Viridiplantae</taxon>
        <taxon>Streptophyta</taxon>
        <taxon>Embryophyta</taxon>
        <taxon>Tracheophyta</taxon>
        <taxon>Spermatophyta</taxon>
        <taxon>Magnoliopsida</taxon>
        <taxon>eudicotyledons</taxon>
        <taxon>Gunneridae</taxon>
        <taxon>Pentapetalae</taxon>
        <taxon>asterids</taxon>
        <taxon>lamiids</taxon>
        <taxon>Lamiales</taxon>
        <taxon>Gesneriaceae</taxon>
        <taxon>Didymocarpoideae</taxon>
        <taxon>Trichosporeae</taxon>
        <taxon>Loxocarpinae</taxon>
        <taxon>Dorcoceras</taxon>
    </lineage>
</organism>